<dbReference type="Gene3D" id="3.60.21.10">
    <property type="match status" value="1"/>
</dbReference>
<dbReference type="GO" id="GO:0016787">
    <property type="term" value="F:hydrolase activity"/>
    <property type="evidence" value="ECO:0007669"/>
    <property type="project" value="InterPro"/>
</dbReference>
<dbReference type="Pfam" id="PF02872">
    <property type="entry name" value="5_nucleotid_C"/>
    <property type="match status" value="1"/>
</dbReference>
<gene>
    <name evidence="5" type="ORF">SDC9_88662</name>
</gene>
<dbReference type="Gene3D" id="3.90.780.10">
    <property type="entry name" value="5'-Nucleotidase, C-terminal domain"/>
    <property type="match status" value="1"/>
</dbReference>
<feature type="domain" description="Calcineurin-like phosphoesterase" evidence="3">
    <location>
        <begin position="17"/>
        <end position="165"/>
    </location>
</feature>
<keyword evidence="1" id="KW-0732">Signal</keyword>
<dbReference type="InterPro" id="IPR029052">
    <property type="entry name" value="Metallo-depent_PP-like"/>
</dbReference>
<keyword evidence="2" id="KW-1133">Transmembrane helix</keyword>
<organism evidence="5">
    <name type="scientific">bioreactor metagenome</name>
    <dbReference type="NCBI Taxonomy" id="1076179"/>
    <lineage>
        <taxon>unclassified sequences</taxon>
        <taxon>metagenomes</taxon>
        <taxon>ecological metagenomes</taxon>
    </lineage>
</organism>
<evidence type="ECO:0000259" key="4">
    <source>
        <dbReference type="Pfam" id="PF02872"/>
    </source>
</evidence>
<evidence type="ECO:0000256" key="2">
    <source>
        <dbReference type="SAM" id="Phobius"/>
    </source>
</evidence>
<dbReference type="InterPro" id="IPR036907">
    <property type="entry name" value="5'-Nucleotdase_C_sf"/>
</dbReference>
<feature type="transmembrane region" description="Helical" evidence="2">
    <location>
        <begin position="619"/>
        <end position="637"/>
    </location>
</feature>
<feature type="domain" description="5'-Nucleotidase C-terminal" evidence="4">
    <location>
        <begin position="240"/>
        <end position="384"/>
    </location>
</feature>
<dbReference type="InterPro" id="IPR004843">
    <property type="entry name" value="Calcineurin-like_PHP"/>
</dbReference>
<dbReference type="AlphaFoldDB" id="A0A644ZM45"/>
<evidence type="ECO:0000256" key="1">
    <source>
        <dbReference type="ARBA" id="ARBA00022729"/>
    </source>
</evidence>
<comment type="caution">
    <text evidence="5">The sequence shown here is derived from an EMBL/GenBank/DDBJ whole genome shotgun (WGS) entry which is preliminary data.</text>
</comment>
<name>A0A644ZM45_9ZZZZ</name>
<dbReference type="SUPFAM" id="SSF55816">
    <property type="entry name" value="5'-nucleotidase (syn. UDP-sugar hydrolase), C-terminal domain"/>
    <property type="match status" value="1"/>
</dbReference>
<keyword evidence="2" id="KW-0472">Membrane</keyword>
<dbReference type="EMBL" id="VSSQ01009568">
    <property type="protein sequence ID" value="MPM42000.1"/>
    <property type="molecule type" value="Genomic_DNA"/>
</dbReference>
<dbReference type="PANTHER" id="PTHR11575:SF24">
    <property type="entry name" value="5'-NUCLEOTIDASE"/>
    <property type="match status" value="1"/>
</dbReference>
<dbReference type="GO" id="GO:0009166">
    <property type="term" value="P:nucleotide catabolic process"/>
    <property type="evidence" value="ECO:0007669"/>
    <property type="project" value="InterPro"/>
</dbReference>
<dbReference type="InterPro" id="IPR006179">
    <property type="entry name" value="5_nucleotidase/apyrase"/>
</dbReference>
<reference evidence="5" key="1">
    <citation type="submission" date="2019-08" db="EMBL/GenBank/DDBJ databases">
        <authorList>
            <person name="Kucharzyk K."/>
            <person name="Murdoch R.W."/>
            <person name="Higgins S."/>
            <person name="Loffler F."/>
        </authorList>
    </citation>
    <scope>NUCLEOTIDE SEQUENCE</scope>
</reference>
<evidence type="ECO:0008006" key="6">
    <source>
        <dbReference type="Google" id="ProtNLM"/>
    </source>
</evidence>
<dbReference type="PRINTS" id="PR01607">
    <property type="entry name" value="APYRASEFAMLY"/>
</dbReference>
<dbReference type="Pfam" id="PF00149">
    <property type="entry name" value="Metallophos"/>
    <property type="match status" value="1"/>
</dbReference>
<dbReference type="SUPFAM" id="SSF56300">
    <property type="entry name" value="Metallo-dependent phosphatases"/>
    <property type="match status" value="1"/>
</dbReference>
<dbReference type="PANTHER" id="PTHR11575">
    <property type="entry name" value="5'-NUCLEOTIDASE-RELATED"/>
    <property type="match status" value="1"/>
</dbReference>
<protein>
    <recommendedName>
        <fullName evidence="6">Trifunctional nucleotide phosphoesterase protein YfkN</fullName>
    </recommendedName>
</protein>
<keyword evidence="2" id="KW-0812">Transmembrane</keyword>
<sequence>MYNLTYGSVITEMLKEINVQASALGNHEFDWGVDKIQKWAKDGGFDFLASNIYDKKTGKPVEFAKPYKVITEAGKKIGLIGIATPETAFKTLPANVENLEFRDPVTATNEWAAYLRETEKVDAVVVLSHLGTFQDKVTKEITGEGAELAKNAKGIDAVITAHSHQVVNGMVNGIPVIQAGNNGRAIGQISLTFVDEKLYAASAIEDLASKAKELQEDPATKAIYDKYNDQLSPVLDEVVTTLENDLDHDKTAGLTTLGQFNTKLMMDITGAQIGLTNGGGIRAPLAKGELTVGDMYTVFPFDNTLVTFELTGADLKKNLEHGIDPNNGVGWIQFYGIKVFYDETKPVGEKITSMRLMDGTKIEADKYYNVVTNDFMATNGDGYNFSGAKNLTDTNIVMRDAMIKELKKSKSVAFEKEDLLVKGEDTTIDETSAIENDTTVIVEKIKDSNVSKVVVDATKDTTIDKGVFEALKGTDKVLTFKVGNATWTFNGKDITKVMDIDLSLKTVDDSLKSKINAVIEDILGTKAPAFMLSFKYDGELPGKADIKVFMGTEWANKTVTFFRYFPEKGTYEKVQTDVKVDKDGYAIITLDHCSDYFALEQTVAVSNLPQAGSVVGTNGFISIGFLVAMMGAAMYVATRRKEEQQAA</sequence>
<accession>A0A644ZM45</accession>
<evidence type="ECO:0000313" key="5">
    <source>
        <dbReference type="EMBL" id="MPM42000.1"/>
    </source>
</evidence>
<dbReference type="CDD" id="cd00845">
    <property type="entry name" value="MPP_UshA_N_like"/>
    <property type="match status" value="1"/>
</dbReference>
<dbReference type="InterPro" id="IPR008334">
    <property type="entry name" value="5'-Nucleotdase_C"/>
</dbReference>
<proteinExistence type="predicted"/>
<dbReference type="NCBIfam" id="TIGR01167">
    <property type="entry name" value="LPXTG_anchor"/>
    <property type="match status" value="1"/>
</dbReference>
<evidence type="ECO:0000259" key="3">
    <source>
        <dbReference type="Pfam" id="PF00149"/>
    </source>
</evidence>